<evidence type="ECO:0000256" key="1">
    <source>
        <dbReference type="SAM" id="Phobius"/>
    </source>
</evidence>
<dbReference type="STRING" id="151894.SAMN04488524_4131"/>
<dbReference type="InterPro" id="IPR012373">
    <property type="entry name" value="Ferrdict_sens_TM"/>
</dbReference>
<evidence type="ECO:0000313" key="5">
    <source>
        <dbReference type="Proteomes" id="UP000192756"/>
    </source>
</evidence>
<gene>
    <name evidence="4" type="ORF">SAMN04488524_4131</name>
</gene>
<dbReference type="EMBL" id="FWXT01000004">
    <property type="protein sequence ID" value="SMD01542.1"/>
    <property type="molecule type" value="Genomic_DNA"/>
</dbReference>
<reference evidence="5" key="1">
    <citation type="submission" date="2017-04" db="EMBL/GenBank/DDBJ databases">
        <authorList>
            <person name="Varghese N."/>
            <person name="Submissions S."/>
        </authorList>
    </citation>
    <scope>NUCLEOTIDE SEQUENCE [LARGE SCALE GENOMIC DNA]</scope>
    <source>
        <strain evidence="5">DSM 12126</strain>
    </source>
</reference>
<feature type="domain" description="FecR protein" evidence="2">
    <location>
        <begin position="167"/>
        <end position="264"/>
    </location>
</feature>
<dbReference type="PANTHER" id="PTHR30273:SF2">
    <property type="entry name" value="PROTEIN FECR"/>
    <property type="match status" value="1"/>
</dbReference>
<keyword evidence="1" id="KW-0812">Transmembrane</keyword>
<name>A0A1W2DWQ3_9SPHI</name>
<organism evidence="4 5">
    <name type="scientific">Pedobacter africanus</name>
    <dbReference type="NCBI Taxonomy" id="151894"/>
    <lineage>
        <taxon>Bacteria</taxon>
        <taxon>Pseudomonadati</taxon>
        <taxon>Bacteroidota</taxon>
        <taxon>Sphingobacteriia</taxon>
        <taxon>Sphingobacteriales</taxon>
        <taxon>Sphingobacteriaceae</taxon>
        <taxon>Pedobacter</taxon>
    </lineage>
</organism>
<dbReference type="InterPro" id="IPR006860">
    <property type="entry name" value="FecR"/>
</dbReference>
<dbReference type="PIRSF" id="PIRSF018266">
    <property type="entry name" value="FecR"/>
    <property type="match status" value="1"/>
</dbReference>
<dbReference type="GO" id="GO:0016989">
    <property type="term" value="F:sigma factor antagonist activity"/>
    <property type="evidence" value="ECO:0007669"/>
    <property type="project" value="TreeGrafter"/>
</dbReference>
<proteinExistence type="predicted"/>
<dbReference type="Pfam" id="PF04773">
    <property type="entry name" value="FecR"/>
    <property type="match status" value="1"/>
</dbReference>
<dbReference type="Pfam" id="PF16344">
    <property type="entry name" value="FecR_C"/>
    <property type="match status" value="1"/>
</dbReference>
<dbReference type="Proteomes" id="UP000192756">
    <property type="component" value="Unassembled WGS sequence"/>
</dbReference>
<protein>
    <submittedName>
        <fullName evidence="4">FecR family protein</fullName>
    </submittedName>
</protein>
<evidence type="ECO:0000259" key="2">
    <source>
        <dbReference type="Pfam" id="PF04773"/>
    </source>
</evidence>
<evidence type="ECO:0000313" key="4">
    <source>
        <dbReference type="EMBL" id="SMD01542.1"/>
    </source>
</evidence>
<sequence>MDKYRAKALISKYKQGTATEKERLLIEQWFLADLEESACVPDRERIDAADRRISAHLQQHIGAVKPAGQRLWFRVAGVAAVVAMAFGIWFYAIRPFAGESGAPRNYANDIQPGKHTATLTLADGRTLALSDAKSGLVIDVSNLKYNDGTDVESAVKEGASFAKETMTISTPLGGTYQVALPDGTKIWLNAGSSLKFSAAWKGQPERKVWLSGEGYFEVAKTARHSSFIVVTAKQQVEVLGTHFNISSYADEHHTATTLLEGSVRVSSALPGVPDDVVLKPNQQSVLTNNNRITVKTVDTEQAVAWKNGLFIFNDEPLHQIMKQIARWYNVKVVYEGVDENKKFGGSISRAGQLSKVLRQLEKTGGVQFEVQERRVIVMK</sequence>
<accession>A0A1W2DWQ3</accession>
<feature type="transmembrane region" description="Helical" evidence="1">
    <location>
        <begin position="71"/>
        <end position="92"/>
    </location>
</feature>
<keyword evidence="5" id="KW-1185">Reference proteome</keyword>
<dbReference type="PANTHER" id="PTHR30273">
    <property type="entry name" value="PERIPLASMIC SIGNAL SENSOR AND SIGMA FACTOR ACTIVATOR FECR-RELATED"/>
    <property type="match status" value="1"/>
</dbReference>
<keyword evidence="1" id="KW-0472">Membrane</keyword>
<feature type="domain" description="Protein FecR C-terminal" evidence="3">
    <location>
        <begin position="310"/>
        <end position="377"/>
    </location>
</feature>
<dbReference type="Gene3D" id="2.60.120.1440">
    <property type="match status" value="1"/>
</dbReference>
<dbReference type="InterPro" id="IPR032508">
    <property type="entry name" value="FecR_C"/>
</dbReference>
<keyword evidence="1" id="KW-1133">Transmembrane helix</keyword>
<dbReference type="Gene3D" id="3.55.50.30">
    <property type="match status" value="1"/>
</dbReference>
<evidence type="ECO:0000259" key="3">
    <source>
        <dbReference type="Pfam" id="PF16344"/>
    </source>
</evidence>
<dbReference type="AlphaFoldDB" id="A0A1W2DWQ3"/>